<dbReference type="EMBL" id="BMGC01000015">
    <property type="protein sequence ID" value="GGB34358.1"/>
    <property type="molecule type" value="Genomic_DNA"/>
</dbReference>
<comment type="caution">
    <text evidence="3">The sequence shown here is derived from an EMBL/GenBank/DDBJ whole genome shotgun (WGS) entry which is preliminary data.</text>
</comment>
<dbReference type="PRINTS" id="PR00111">
    <property type="entry name" value="ABHYDROLASE"/>
</dbReference>
<proteinExistence type="predicted"/>
<protein>
    <recommendedName>
        <fullName evidence="2">AB hydrolase-1 domain-containing protein</fullName>
    </recommendedName>
</protein>
<dbReference type="Gene3D" id="3.40.50.1820">
    <property type="entry name" value="alpha/beta hydrolase"/>
    <property type="match status" value="1"/>
</dbReference>
<feature type="domain" description="AB hydrolase-1" evidence="2">
    <location>
        <begin position="73"/>
        <end position="326"/>
    </location>
</feature>
<keyword evidence="4" id="KW-1185">Reference proteome</keyword>
<reference evidence="3" key="1">
    <citation type="journal article" date="2014" name="Int. J. Syst. Evol. Microbiol.">
        <title>Complete genome sequence of Corynebacterium casei LMG S-19264T (=DSM 44701T), isolated from a smear-ripened cheese.</title>
        <authorList>
            <consortium name="US DOE Joint Genome Institute (JGI-PGF)"/>
            <person name="Walter F."/>
            <person name="Albersmeier A."/>
            <person name="Kalinowski J."/>
            <person name="Ruckert C."/>
        </authorList>
    </citation>
    <scope>NUCLEOTIDE SEQUENCE</scope>
    <source>
        <strain evidence="3">CGMCC 1.12827</strain>
    </source>
</reference>
<dbReference type="InterPro" id="IPR029058">
    <property type="entry name" value="AB_hydrolase_fold"/>
</dbReference>
<dbReference type="InterPro" id="IPR050266">
    <property type="entry name" value="AB_hydrolase_sf"/>
</dbReference>
<reference evidence="3" key="2">
    <citation type="submission" date="2020-09" db="EMBL/GenBank/DDBJ databases">
        <authorList>
            <person name="Sun Q."/>
            <person name="Zhou Y."/>
        </authorList>
    </citation>
    <scope>NUCLEOTIDE SEQUENCE</scope>
    <source>
        <strain evidence="3">CGMCC 1.12827</strain>
    </source>
</reference>
<gene>
    <name evidence="3" type="ORF">GCM10011489_23080</name>
</gene>
<dbReference type="SUPFAM" id="SSF53474">
    <property type="entry name" value="alpha/beta-Hydrolases"/>
    <property type="match status" value="1"/>
</dbReference>
<dbReference type="Proteomes" id="UP000621454">
    <property type="component" value="Unassembled WGS sequence"/>
</dbReference>
<organism evidence="3 4">
    <name type="scientific">Gordonia jinhuaensis</name>
    <dbReference type="NCBI Taxonomy" id="1517702"/>
    <lineage>
        <taxon>Bacteria</taxon>
        <taxon>Bacillati</taxon>
        <taxon>Actinomycetota</taxon>
        <taxon>Actinomycetes</taxon>
        <taxon>Mycobacteriales</taxon>
        <taxon>Gordoniaceae</taxon>
        <taxon>Gordonia</taxon>
    </lineage>
</organism>
<dbReference type="AlphaFoldDB" id="A0A916T863"/>
<sequence length="384" mass="41712">MPADNGDAQHDATGRARLRPVPDIEPGDPAGGEPRDDDLPPADATGPATTAVRIEYRTIHGYRRAFRIAGSGPALLLIHGIGDNSSTWNGIIEELAENYTVIAPDLLGHGRSDKPRADYSVAAFANGMRDLLVVLGYTKVTVMGHSLGGGVATQFCYQFPRFAERLILVAAGGVTREVNPLLRLVSMPLAHELIEVVRIPGVLAATRMMTHLIAKTPDIPGLPKSLSPKHILNDSEDMMRVVSDIADPEAYSAFVRTLRAVVDWRGQVVTMLDRSYLAERLPVLMIWGDEDHVIPYSHALLAHSAIPQSELVTFEGSGHFPFHDDPNRFLAVVTAFLAANPPAEFDSTQWRELMSRGSAHAELVGDDDAVEAVLEAIDDERNAT</sequence>
<evidence type="ECO:0000313" key="4">
    <source>
        <dbReference type="Proteomes" id="UP000621454"/>
    </source>
</evidence>
<dbReference type="PANTHER" id="PTHR43798:SF33">
    <property type="entry name" value="HYDROLASE, PUTATIVE (AFU_ORTHOLOGUE AFUA_2G14860)-RELATED"/>
    <property type="match status" value="1"/>
</dbReference>
<dbReference type="InterPro" id="IPR000073">
    <property type="entry name" value="AB_hydrolase_1"/>
</dbReference>
<evidence type="ECO:0000313" key="3">
    <source>
        <dbReference type="EMBL" id="GGB34358.1"/>
    </source>
</evidence>
<dbReference type="GO" id="GO:0003824">
    <property type="term" value="F:catalytic activity"/>
    <property type="evidence" value="ECO:0007669"/>
    <property type="project" value="UniProtKB-ARBA"/>
</dbReference>
<evidence type="ECO:0000256" key="1">
    <source>
        <dbReference type="SAM" id="MobiDB-lite"/>
    </source>
</evidence>
<dbReference type="Pfam" id="PF00561">
    <property type="entry name" value="Abhydrolase_1"/>
    <property type="match status" value="1"/>
</dbReference>
<dbReference type="PANTHER" id="PTHR43798">
    <property type="entry name" value="MONOACYLGLYCEROL LIPASE"/>
    <property type="match status" value="1"/>
</dbReference>
<accession>A0A916T863</accession>
<evidence type="ECO:0000259" key="2">
    <source>
        <dbReference type="Pfam" id="PF00561"/>
    </source>
</evidence>
<feature type="region of interest" description="Disordered" evidence="1">
    <location>
        <begin position="1"/>
        <end position="48"/>
    </location>
</feature>
<dbReference type="GO" id="GO:0016020">
    <property type="term" value="C:membrane"/>
    <property type="evidence" value="ECO:0007669"/>
    <property type="project" value="TreeGrafter"/>
</dbReference>
<name>A0A916T863_9ACTN</name>